<dbReference type="Proteomes" id="UP001162483">
    <property type="component" value="Unassembled WGS sequence"/>
</dbReference>
<proteinExistence type="predicted"/>
<accession>A0ABN9FDU0</accession>
<evidence type="ECO:0000313" key="2">
    <source>
        <dbReference type="Proteomes" id="UP001162483"/>
    </source>
</evidence>
<organism evidence="1 2">
    <name type="scientific">Staurois parvus</name>
    <dbReference type="NCBI Taxonomy" id="386267"/>
    <lineage>
        <taxon>Eukaryota</taxon>
        <taxon>Metazoa</taxon>
        <taxon>Chordata</taxon>
        <taxon>Craniata</taxon>
        <taxon>Vertebrata</taxon>
        <taxon>Euteleostomi</taxon>
        <taxon>Amphibia</taxon>
        <taxon>Batrachia</taxon>
        <taxon>Anura</taxon>
        <taxon>Neobatrachia</taxon>
        <taxon>Ranoidea</taxon>
        <taxon>Ranidae</taxon>
        <taxon>Staurois</taxon>
    </lineage>
</organism>
<reference evidence="1" key="1">
    <citation type="submission" date="2023-05" db="EMBL/GenBank/DDBJ databases">
        <authorList>
            <person name="Stuckert A."/>
        </authorList>
    </citation>
    <scope>NUCLEOTIDE SEQUENCE</scope>
</reference>
<evidence type="ECO:0000313" key="1">
    <source>
        <dbReference type="EMBL" id="CAI9594255.1"/>
    </source>
</evidence>
<dbReference type="EMBL" id="CATNWA010016644">
    <property type="protein sequence ID" value="CAI9594255.1"/>
    <property type="molecule type" value="Genomic_DNA"/>
</dbReference>
<name>A0ABN9FDU0_9NEOB</name>
<protein>
    <recommendedName>
        <fullName evidence="3">Secreted protein</fullName>
    </recommendedName>
</protein>
<comment type="caution">
    <text evidence="1">The sequence shown here is derived from an EMBL/GenBank/DDBJ whole genome shotgun (WGS) entry which is preliminary data.</text>
</comment>
<sequence>MGSPAVNGLSCLVGCSTCACQRVLSAARISLLQSSHHLRLIAGGVFRQDQACNQCLSVFPCALLS</sequence>
<gene>
    <name evidence="1" type="ORF">SPARVUS_LOCUS11694353</name>
</gene>
<evidence type="ECO:0008006" key="3">
    <source>
        <dbReference type="Google" id="ProtNLM"/>
    </source>
</evidence>
<keyword evidence="2" id="KW-1185">Reference proteome</keyword>